<proteinExistence type="predicted"/>
<dbReference type="Proteomes" id="UP000199643">
    <property type="component" value="Unassembled WGS sequence"/>
</dbReference>
<organism evidence="1 2">
    <name type="scientific">Pedobacter terrae</name>
    <dbReference type="NCBI Taxonomy" id="405671"/>
    <lineage>
        <taxon>Bacteria</taxon>
        <taxon>Pseudomonadati</taxon>
        <taxon>Bacteroidota</taxon>
        <taxon>Sphingobacteriia</taxon>
        <taxon>Sphingobacteriales</taxon>
        <taxon>Sphingobacteriaceae</taxon>
        <taxon>Pedobacter</taxon>
    </lineage>
</organism>
<accession>A0A1G7U895</accession>
<dbReference type="EMBL" id="FNCH01000006">
    <property type="protein sequence ID" value="SDG43673.1"/>
    <property type="molecule type" value="Genomic_DNA"/>
</dbReference>
<name>A0A1G7U895_9SPHI</name>
<gene>
    <name evidence="1" type="ORF">SAMN05421827_106216</name>
</gene>
<reference evidence="2" key="1">
    <citation type="submission" date="2016-10" db="EMBL/GenBank/DDBJ databases">
        <authorList>
            <person name="Varghese N."/>
            <person name="Submissions S."/>
        </authorList>
    </citation>
    <scope>NUCLEOTIDE SEQUENCE [LARGE SCALE GENOMIC DNA]</scope>
    <source>
        <strain evidence="2">DSM 17933</strain>
    </source>
</reference>
<sequence>MHFEDAWQVIKIYNEKVAQIEGAVPTNSVYISIWDNDMRWFPRSINGTRERFRYPVQ</sequence>
<keyword evidence="2" id="KW-1185">Reference proteome</keyword>
<evidence type="ECO:0000313" key="1">
    <source>
        <dbReference type="EMBL" id="SDG43673.1"/>
    </source>
</evidence>
<evidence type="ECO:0000313" key="2">
    <source>
        <dbReference type="Proteomes" id="UP000199643"/>
    </source>
</evidence>
<protein>
    <submittedName>
        <fullName evidence="1">Uncharacterized protein</fullName>
    </submittedName>
</protein>
<dbReference type="AlphaFoldDB" id="A0A1G7U895"/>
<dbReference type="STRING" id="405671.SAMN05421827_106216"/>
<dbReference type="RefSeq" id="WP_167354717.1">
    <property type="nucleotide sequence ID" value="NZ_FNCH01000006.1"/>
</dbReference>